<gene>
    <name evidence="1" type="ORF">SAMN06295970_11827</name>
</gene>
<name>A0ABY1QIQ1_9BURK</name>
<proteinExistence type="predicted"/>
<sequence length="41" mass="4597">MSKLINEVIAIVKSSPRRYFAPIIGAIAAVRAEWSRVKRQA</sequence>
<reference evidence="1 2" key="1">
    <citation type="submission" date="2017-05" db="EMBL/GenBank/DDBJ databases">
        <authorList>
            <person name="Varghese N."/>
            <person name="Submissions S."/>
        </authorList>
    </citation>
    <scope>NUCLEOTIDE SEQUENCE [LARGE SCALE GENOMIC DNA]</scope>
    <source>
        <strain evidence="1 2">DSM 26001</strain>
    </source>
</reference>
<dbReference type="Proteomes" id="UP001158049">
    <property type="component" value="Unassembled WGS sequence"/>
</dbReference>
<organism evidence="1 2">
    <name type="scientific">Noviherbaspirillum suwonense</name>
    <dbReference type="NCBI Taxonomy" id="1224511"/>
    <lineage>
        <taxon>Bacteria</taxon>
        <taxon>Pseudomonadati</taxon>
        <taxon>Pseudomonadota</taxon>
        <taxon>Betaproteobacteria</taxon>
        <taxon>Burkholderiales</taxon>
        <taxon>Oxalobacteraceae</taxon>
        <taxon>Noviherbaspirillum</taxon>
    </lineage>
</organism>
<evidence type="ECO:0008006" key="3">
    <source>
        <dbReference type="Google" id="ProtNLM"/>
    </source>
</evidence>
<accession>A0ABY1QIQ1</accession>
<evidence type="ECO:0000313" key="2">
    <source>
        <dbReference type="Proteomes" id="UP001158049"/>
    </source>
</evidence>
<dbReference type="EMBL" id="FXUL01000018">
    <property type="protein sequence ID" value="SMP72442.1"/>
    <property type="molecule type" value="Genomic_DNA"/>
</dbReference>
<dbReference type="RefSeq" id="WP_283444080.1">
    <property type="nucleotide sequence ID" value="NZ_FXUL01000018.1"/>
</dbReference>
<evidence type="ECO:0000313" key="1">
    <source>
        <dbReference type="EMBL" id="SMP72442.1"/>
    </source>
</evidence>
<protein>
    <recommendedName>
        <fullName evidence="3">Transposase</fullName>
    </recommendedName>
</protein>
<keyword evidence="2" id="KW-1185">Reference proteome</keyword>
<comment type="caution">
    <text evidence="1">The sequence shown here is derived from an EMBL/GenBank/DDBJ whole genome shotgun (WGS) entry which is preliminary data.</text>
</comment>